<name>A0A9D4RJJ8_DREPO</name>
<proteinExistence type="predicted"/>
<reference evidence="1" key="1">
    <citation type="journal article" date="2019" name="bioRxiv">
        <title>The Genome of the Zebra Mussel, Dreissena polymorpha: A Resource for Invasive Species Research.</title>
        <authorList>
            <person name="McCartney M.A."/>
            <person name="Auch B."/>
            <person name="Kono T."/>
            <person name="Mallez S."/>
            <person name="Zhang Y."/>
            <person name="Obille A."/>
            <person name="Becker A."/>
            <person name="Abrahante J.E."/>
            <person name="Garbe J."/>
            <person name="Badalamenti J.P."/>
            <person name="Herman A."/>
            <person name="Mangelson H."/>
            <person name="Liachko I."/>
            <person name="Sullivan S."/>
            <person name="Sone E.D."/>
            <person name="Koren S."/>
            <person name="Silverstein K.A.T."/>
            <person name="Beckman K.B."/>
            <person name="Gohl D.M."/>
        </authorList>
    </citation>
    <scope>NUCLEOTIDE SEQUENCE</scope>
    <source>
        <strain evidence="1">Duluth1</strain>
        <tissue evidence="1">Whole animal</tissue>
    </source>
</reference>
<keyword evidence="2" id="KW-1185">Reference proteome</keyword>
<protein>
    <submittedName>
        <fullName evidence="1">Uncharacterized protein</fullName>
    </submittedName>
</protein>
<accession>A0A9D4RJJ8</accession>
<gene>
    <name evidence="1" type="ORF">DPMN_034230</name>
</gene>
<dbReference type="AlphaFoldDB" id="A0A9D4RJJ8"/>
<sequence>MLHADTERRIRAFKHKCLGRLLGIPYTEHNTNKYVQNMTATLIGRQEPQLATIK</sequence>
<comment type="caution">
    <text evidence="1">The sequence shown here is derived from an EMBL/GenBank/DDBJ whole genome shotgun (WGS) entry which is preliminary data.</text>
</comment>
<evidence type="ECO:0000313" key="1">
    <source>
        <dbReference type="EMBL" id="KAH3871036.1"/>
    </source>
</evidence>
<reference evidence="1" key="2">
    <citation type="submission" date="2020-11" db="EMBL/GenBank/DDBJ databases">
        <authorList>
            <person name="McCartney M.A."/>
            <person name="Auch B."/>
            <person name="Kono T."/>
            <person name="Mallez S."/>
            <person name="Becker A."/>
            <person name="Gohl D.M."/>
            <person name="Silverstein K.A.T."/>
            <person name="Koren S."/>
            <person name="Bechman K.B."/>
            <person name="Herman A."/>
            <person name="Abrahante J.E."/>
            <person name="Garbe J."/>
        </authorList>
    </citation>
    <scope>NUCLEOTIDE SEQUENCE</scope>
    <source>
        <strain evidence="1">Duluth1</strain>
        <tissue evidence="1">Whole animal</tissue>
    </source>
</reference>
<organism evidence="1 2">
    <name type="scientific">Dreissena polymorpha</name>
    <name type="common">Zebra mussel</name>
    <name type="synonym">Mytilus polymorpha</name>
    <dbReference type="NCBI Taxonomy" id="45954"/>
    <lineage>
        <taxon>Eukaryota</taxon>
        <taxon>Metazoa</taxon>
        <taxon>Spiralia</taxon>
        <taxon>Lophotrochozoa</taxon>
        <taxon>Mollusca</taxon>
        <taxon>Bivalvia</taxon>
        <taxon>Autobranchia</taxon>
        <taxon>Heteroconchia</taxon>
        <taxon>Euheterodonta</taxon>
        <taxon>Imparidentia</taxon>
        <taxon>Neoheterodontei</taxon>
        <taxon>Myida</taxon>
        <taxon>Dreissenoidea</taxon>
        <taxon>Dreissenidae</taxon>
        <taxon>Dreissena</taxon>
    </lineage>
</organism>
<evidence type="ECO:0000313" key="2">
    <source>
        <dbReference type="Proteomes" id="UP000828390"/>
    </source>
</evidence>
<dbReference type="EMBL" id="JAIWYP010000002">
    <property type="protein sequence ID" value="KAH3871036.1"/>
    <property type="molecule type" value="Genomic_DNA"/>
</dbReference>
<dbReference type="Proteomes" id="UP000828390">
    <property type="component" value="Unassembled WGS sequence"/>
</dbReference>